<organism evidence="3 4">
    <name type="scientific">Orchesella dallaii</name>
    <dbReference type="NCBI Taxonomy" id="48710"/>
    <lineage>
        <taxon>Eukaryota</taxon>
        <taxon>Metazoa</taxon>
        <taxon>Ecdysozoa</taxon>
        <taxon>Arthropoda</taxon>
        <taxon>Hexapoda</taxon>
        <taxon>Collembola</taxon>
        <taxon>Entomobryomorpha</taxon>
        <taxon>Entomobryoidea</taxon>
        <taxon>Orchesellidae</taxon>
        <taxon>Orchesellinae</taxon>
        <taxon>Orchesella</taxon>
    </lineage>
</organism>
<feature type="compositionally biased region" description="Basic and acidic residues" evidence="1">
    <location>
        <begin position="74"/>
        <end position="84"/>
    </location>
</feature>
<evidence type="ECO:0000259" key="2">
    <source>
        <dbReference type="SMART" id="SM01220"/>
    </source>
</evidence>
<dbReference type="EMBL" id="CAXLJM020000062">
    <property type="protein sequence ID" value="CAL8120553.1"/>
    <property type="molecule type" value="Genomic_DNA"/>
</dbReference>
<dbReference type="Proteomes" id="UP001642540">
    <property type="component" value="Unassembled WGS sequence"/>
</dbReference>
<protein>
    <recommendedName>
        <fullName evidence="2">Bridge-like lipid transfer protein family member 1 C-terminal domain-containing protein</fullName>
    </recommendedName>
</protein>
<dbReference type="InterPro" id="IPR033616">
    <property type="entry name" value="BLTP1"/>
</dbReference>
<dbReference type="PANTHER" id="PTHR31640">
    <property type="entry name" value="TRANSMEMBRANE PROTEIN KIAA1109"/>
    <property type="match status" value="1"/>
</dbReference>
<dbReference type="PANTHER" id="PTHR31640:SF1">
    <property type="entry name" value="BRIDGE-LIKE LIPID TRANSFER PROTEIN FAMILY MEMBER 1"/>
    <property type="match status" value="1"/>
</dbReference>
<dbReference type="InterPro" id="IPR056742">
    <property type="entry name" value="BLTP1_C"/>
</dbReference>
<feature type="domain" description="Bridge-like lipid transfer protein family member 1 C-terminal" evidence="2">
    <location>
        <begin position="100"/>
        <end position="807"/>
    </location>
</feature>
<dbReference type="SMART" id="SM01220">
    <property type="entry name" value="FSA_C"/>
    <property type="match status" value="1"/>
</dbReference>
<evidence type="ECO:0000313" key="4">
    <source>
        <dbReference type="Proteomes" id="UP001642540"/>
    </source>
</evidence>
<reference evidence="3 4" key="1">
    <citation type="submission" date="2024-08" db="EMBL/GenBank/DDBJ databases">
        <authorList>
            <person name="Cucini C."/>
            <person name="Frati F."/>
        </authorList>
    </citation>
    <scope>NUCLEOTIDE SEQUENCE [LARGE SCALE GENOMIC DNA]</scope>
</reference>
<dbReference type="Pfam" id="PF25040">
    <property type="entry name" value="BLTP1_C"/>
    <property type="match status" value="3"/>
</dbReference>
<comment type="caution">
    <text evidence="3">The sequence shown here is derived from an EMBL/GenBank/DDBJ whole genome shotgun (WGS) entry which is preliminary data.</text>
</comment>
<evidence type="ECO:0000256" key="1">
    <source>
        <dbReference type="SAM" id="MobiDB-lite"/>
    </source>
</evidence>
<keyword evidence="4" id="KW-1185">Reference proteome</keyword>
<feature type="compositionally biased region" description="Polar residues" evidence="1">
    <location>
        <begin position="636"/>
        <end position="648"/>
    </location>
</feature>
<feature type="compositionally biased region" description="Polar residues" evidence="1">
    <location>
        <begin position="40"/>
        <end position="61"/>
    </location>
</feature>
<sequence length="821" mass="91094">MRRLTEILAFPKAWYRRSLVRRVFLGDMSTGMLGEETKDSSSSSPTLFAKTSTSRRNSLSYGITGGPRVGLRAGEADSRKRRETGALSSSKTGNCGEHVPSAATSSRASVPSWETLVLFTVNFTKLNVQMNMGNVMGNVSWLIRDAKSEGRLSIGSTGHKNLYIGVGLNSSYIEAKGGIVAGTFELTQLNTYVRAQEDPGVEPHHTVGLKMYGLELRLDFMGTSVLMGRVSGLEIKLKDEWQVQRERTHHTYSEEDVLATYRPAMIFIHGDMGWDQLQLMISKSTTVDLLKMHCKLDEFFSQQFKSSKWVLSSMHHEQSGGQATQASLTPTIGRRAVGRHHQLGEEGGNKTYPLTQHQHHRHWQQVLEKVSLMSISSMMLPLPEAGTVLGGTMDLHGNNISLACFHGVNFKAKSWALFSLKEPFISFSTEAQETTQPEVLPLPNASCSSPCCVSVIQNLNFSLGQQNTHAMSINSVQHESMAMVCRITRNVMFPPQFRTLHEWFHYAFAPSEIDDVARFPSLERERERAERERADSGGSERRTPGRLHDPNHNREVIFALPSLELFFKTEHMQTCSLLDVNTGGGKPLVHCSFITEFGDHIFVTVDAEAFFFLHDLITSYIKEKEKLVSAQLAAGRSQSPSVRMTESESGFGHSPSTPPHTGSTSTLSEKNGRRGSSTDVDVAAGRSTGGKIDGIHSIPISKPSTNVRLGSVSPSPGTSSCSSIGLEQELGLGRDWRDYNCKTWQLEPTVRLLSWAGKSIEPYGVDYILQKLGFSHARITIPKWMQRGFCDPLDKVLSVLIFRMIDLARREGTTASHHHHP</sequence>
<evidence type="ECO:0000313" key="3">
    <source>
        <dbReference type="EMBL" id="CAL8120553.1"/>
    </source>
</evidence>
<feature type="region of interest" description="Disordered" evidence="1">
    <location>
        <begin position="524"/>
        <end position="550"/>
    </location>
</feature>
<feature type="region of interest" description="Disordered" evidence="1">
    <location>
        <begin position="632"/>
        <end position="688"/>
    </location>
</feature>
<feature type="compositionally biased region" description="Low complexity" evidence="1">
    <location>
        <begin position="652"/>
        <end position="666"/>
    </location>
</feature>
<accession>A0ABP1R8B1</accession>
<name>A0ABP1R8B1_9HEXA</name>
<feature type="region of interest" description="Disordered" evidence="1">
    <location>
        <begin position="34"/>
        <end position="104"/>
    </location>
</feature>
<gene>
    <name evidence="3" type="ORF">ODALV1_LOCUS19016</name>
</gene>
<proteinExistence type="predicted"/>